<dbReference type="PANTHER" id="PTHR24220:SF86">
    <property type="entry name" value="ABC TRANSPORTER ABCH.1"/>
    <property type="match status" value="1"/>
</dbReference>
<keyword evidence="3 5" id="KW-0067">ATP-binding</keyword>
<dbReference type="PROSITE" id="PS00211">
    <property type="entry name" value="ABC_TRANSPORTER_1"/>
    <property type="match status" value="1"/>
</dbReference>
<evidence type="ECO:0000256" key="3">
    <source>
        <dbReference type="ARBA" id="ARBA00022840"/>
    </source>
</evidence>
<dbReference type="GO" id="GO:0016887">
    <property type="term" value="F:ATP hydrolysis activity"/>
    <property type="evidence" value="ECO:0007669"/>
    <property type="project" value="InterPro"/>
</dbReference>
<dbReference type="PROSITE" id="PS50893">
    <property type="entry name" value="ABC_TRANSPORTER_2"/>
    <property type="match status" value="1"/>
</dbReference>
<dbReference type="GO" id="GO:0022857">
    <property type="term" value="F:transmembrane transporter activity"/>
    <property type="evidence" value="ECO:0007669"/>
    <property type="project" value="TreeGrafter"/>
</dbReference>
<proteinExistence type="predicted"/>
<comment type="caution">
    <text evidence="5">The sequence shown here is derived from an EMBL/GenBank/DDBJ whole genome shotgun (WGS) entry which is preliminary data.</text>
</comment>
<dbReference type="AlphaFoldDB" id="A0A6V8L1A0"/>
<keyword evidence="1" id="KW-0813">Transport</keyword>
<evidence type="ECO:0000256" key="1">
    <source>
        <dbReference type="ARBA" id="ARBA00022448"/>
    </source>
</evidence>
<evidence type="ECO:0000259" key="4">
    <source>
        <dbReference type="PROSITE" id="PS50893"/>
    </source>
</evidence>
<dbReference type="InterPro" id="IPR003439">
    <property type="entry name" value="ABC_transporter-like_ATP-bd"/>
</dbReference>
<dbReference type="InterPro" id="IPR017871">
    <property type="entry name" value="ABC_transporter-like_CS"/>
</dbReference>
<dbReference type="GO" id="GO:0005886">
    <property type="term" value="C:plasma membrane"/>
    <property type="evidence" value="ECO:0007669"/>
    <property type="project" value="TreeGrafter"/>
</dbReference>
<reference evidence="5 6" key="1">
    <citation type="submission" date="2020-03" db="EMBL/GenBank/DDBJ databases">
        <title>Whole genome shotgun sequence of Phytohabitans rumicis NBRC 108638.</title>
        <authorList>
            <person name="Komaki H."/>
            <person name="Tamura T."/>
        </authorList>
    </citation>
    <scope>NUCLEOTIDE SEQUENCE [LARGE SCALE GENOMIC DNA]</scope>
    <source>
        <strain evidence="5 6">NBRC 108638</strain>
    </source>
</reference>
<dbReference type="Pfam" id="PF00005">
    <property type="entry name" value="ABC_tran"/>
    <property type="match status" value="1"/>
</dbReference>
<dbReference type="SUPFAM" id="SSF52540">
    <property type="entry name" value="P-loop containing nucleoside triphosphate hydrolases"/>
    <property type="match status" value="1"/>
</dbReference>
<protein>
    <submittedName>
        <fullName evidence="5">Peptide ABC transporter ATP-binding protein</fullName>
    </submittedName>
</protein>
<gene>
    <name evidence="5" type="ORF">Prum_020410</name>
</gene>
<sequence length="187" mass="19795">MAIVGPSGSGKSTMLHLIGTLDRPSTGTVRIDGHDIAALSDRQLSALRARRIGFVFQQFHLASGQSAVDNVADGLLYAGVPMKERQRRAEAALVRVGLADRLDHRPHELSGGEKQRVAIARAVAGEPALLLADEPTGNLDSASGSGVMALLRELHAGGTTVLVITHDRDIAASLPREVRMRDGQVEA</sequence>
<dbReference type="InterPro" id="IPR027417">
    <property type="entry name" value="P-loop_NTPase"/>
</dbReference>
<name>A0A6V8L1A0_9ACTN</name>
<accession>A0A6V8L1A0</accession>
<evidence type="ECO:0000313" key="6">
    <source>
        <dbReference type="Proteomes" id="UP000482960"/>
    </source>
</evidence>
<dbReference type="Gene3D" id="3.40.50.300">
    <property type="entry name" value="P-loop containing nucleotide triphosphate hydrolases"/>
    <property type="match status" value="1"/>
</dbReference>
<dbReference type="InterPro" id="IPR017911">
    <property type="entry name" value="MacB-like_ATP-bd"/>
</dbReference>
<dbReference type="InterPro" id="IPR015854">
    <property type="entry name" value="ABC_transpr_LolD-like"/>
</dbReference>
<evidence type="ECO:0000256" key="2">
    <source>
        <dbReference type="ARBA" id="ARBA00022741"/>
    </source>
</evidence>
<organism evidence="5 6">
    <name type="scientific">Phytohabitans rumicis</name>
    <dbReference type="NCBI Taxonomy" id="1076125"/>
    <lineage>
        <taxon>Bacteria</taxon>
        <taxon>Bacillati</taxon>
        <taxon>Actinomycetota</taxon>
        <taxon>Actinomycetes</taxon>
        <taxon>Micromonosporales</taxon>
        <taxon>Micromonosporaceae</taxon>
    </lineage>
</organism>
<keyword evidence="6" id="KW-1185">Reference proteome</keyword>
<dbReference type="Proteomes" id="UP000482960">
    <property type="component" value="Unassembled WGS sequence"/>
</dbReference>
<dbReference type="GO" id="GO:0005524">
    <property type="term" value="F:ATP binding"/>
    <property type="evidence" value="ECO:0007669"/>
    <property type="project" value="UniProtKB-KW"/>
</dbReference>
<feature type="domain" description="ABC transporter" evidence="4">
    <location>
        <begin position="1"/>
        <end position="187"/>
    </location>
</feature>
<dbReference type="PANTHER" id="PTHR24220">
    <property type="entry name" value="IMPORT ATP-BINDING PROTEIN"/>
    <property type="match status" value="1"/>
</dbReference>
<dbReference type="InterPro" id="IPR003593">
    <property type="entry name" value="AAA+_ATPase"/>
</dbReference>
<dbReference type="SMART" id="SM00382">
    <property type="entry name" value="AAA"/>
    <property type="match status" value="1"/>
</dbReference>
<evidence type="ECO:0000313" key="5">
    <source>
        <dbReference type="EMBL" id="GFJ88399.1"/>
    </source>
</evidence>
<keyword evidence="2" id="KW-0547">Nucleotide-binding</keyword>
<dbReference type="CDD" id="cd03255">
    <property type="entry name" value="ABC_MJ0796_LolCDE_FtsE"/>
    <property type="match status" value="1"/>
</dbReference>
<reference evidence="5 6" key="2">
    <citation type="submission" date="2020-03" db="EMBL/GenBank/DDBJ databases">
        <authorList>
            <person name="Ichikawa N."/>
            <person name="Kimura A."/>
            <person name="Kitahashi Y."/>
            <person name="Uohara A."/>
        </authorList>
    </citation>
    <scope>NUCLEOTIDE SEQUENCE [LARGE SCALE GENOMIC DNA]</scope>
    <source>
        <strain evidence="5 6">NBRC 108638</strain>
    </source>
</reference>
<dbReference type="EMBL" id="BLPG01000001">
    <property type="protein sequence ID" value="GFJ88399.1"/>
    <property type="molecule type" value="Genomic_DNA"/>
</dbReference>